<evidence type="ECO:0000313" key="1">
    <source>
        <dbReference type="EMBL" id="GIX93874.1"/>
    </source>
</evidence>
<gene>
    <name evidence="1" type="ORF">CDAR_179111</name>
</gene>
<comment type="caution">
    <text evidence="1">The sequence shown here is derived from an EMBL/GenBank/DDBJ whole genome shotgun (WGS) entry which is preliminary data.</text>
</comment>
<accession>A0AAV4PB75</accession>
<organism evidence="1 2">
    <name type="scientific">Caerostris darwini</name>
    <dbReference type="NCBI Taxonomy" id="1538125"/>
    <lineage>
        <taxon>Eukaryota</taxon>
        <taxon>Metazoa</taxon>
        <taxon>Ecdysozoa</taxon>
        <taxon>Arthropoda</taxon>
        <taxon>Chelicerata</taxon>
        <taxon>Arachnida</taxon>
        <taxon>Araneae</taxon>
        <taxon>Araneomorphae</taxon>
        <taxon>Entelegynae</taxon>
        <taxon>Araneoidea</taxon>
        <taxon>Araneidae</taxon>
        <taxon>Caerostris</taxon>
    </lineage>
</organism>
<reference evidence="1 2" key="1">
    <citation type="submission" date="2021-06" db="EMBL/GenBank/DDBJ databases">
        <title>Caerostris darwini draft genome.</title>
        <authorList>
            <person name="Kono N."/>
            <person name="Arakawa K."/>
        </authorList>
    </citation>
    <scope>NUCLEOTIDE SEQUENCE [LARGE SCALE GENOMIC DNA]</scope>
</reference>
<dbReference type="EMBL" id="BPLQ01002550">
    <property type="protein sequence ID" value="GIX93874.1"/>
    <property type="molecule type" value="Genomic_DNA"/>
</dbReference>
<sequence>MGMSSFFSKDIRRRKKRRSVVCVQQRLEHNLYTSSSSIKRFFNIYASSKSTIPTEQTFHSVIYITIIKQNIHQQWMFPRSLCTLAAGQTLSFRFSEVHCRRHRAAADGQEEEEGNPFLTSMMNGSRTLSFR</sequence>
<keyword evidence="2" id="KW-1185">Reference proteome</keyword>
<evidence type="ECO:0000313" key="2">
    <source>
        <dbReference type="Proteomes" id="UP001054837"/>
    </source>
</evidence>
<proteinExistence type="predicted"/>
<dbReference type="AlphaFoldDB" id="A0AAV4PB75"/>
<name>A0AAV4PB75_9ARAC</name>
<protein>
    <submittedName>
        <fullName evidence="1">Uncharacterized protein</fullName>
    </submittedName>
</protein>
<dbReference type="Proteomes" id="UP001054837">
    <property type="component" value="Unassembled WGS sequence"/>
</dbReference>